<name>A0A2H0WA00_9BACT</name>
<feature type="coiled-coil region" evidence="1">
    <location>
        <begin position="196"/>
        <end position="230"/>
    </location>
</feature>
<keyword evidence="1" id="KW-0175">Coiled coil</keyword>
<dbReference type="GO" id="GO:0003677">
    <property type="term" value="F:DNA binding"/>
    <property type="evidence" value="ECO:0007669"/>
    <property type="project" value="InterPro"/>
</dbReference>
<dbReference type="EMBL" id="PEZT01000029">
    <property type="protein sequence ID" value="PIS08739.1"/>
    <property type="molecule type" value="Genomic_DNA"/>
</dbReference>
<dbReference type="PANTHER" id="PTHR30461:SF24">
    <property type="entry name" value="SITE-SPECIFIC INTEGRASE_RESOLVASE-RELATED"/>
    <property type="match status" value="1"/>
</dbReference>
<dbReference type="InterPro" id="IPR011109">
    <property type="entry name" value="DNA_bind_recombinase_dom"/>
</dbReference>
<proteinExistence type="predicted"/>
<evidence type="ECO:0000259" key="3">
    <source>
        <dbReference type="Pfam" id="PF13408"/>
    </source>
</evidence>
<protein>
    <submittedName>
        <fullName evidence="4">Uncharacterized protein</fullName>
    </submittedName>
</protein>
<evidence type="ECO:0000313" key="5">
    <source>
        <dbReference type="Proteomes" id="UP000230093"/>
    </source>
</evidence>
<dbReference type="InterPro" id="IPR025827">
    <property type="entry name" value="Zn_ribbon_recom_dom"/>
</dbReference>
<evidence type="ECO:0000313" key="4">
    <source>
        <dbReference type="EMBL" id="PIS08739.1"/>
    </source>
</evidence>
<evidence type="ECO:0000256" key="1">
    <source>
        <dbReference type="SAM" id="Coils"/>
    </source>
</evidence>
<dbReference type="InterPro" id="IPR050639">
    <property type="entry name" value="SSR_resolvase"/>
</dbReference>
<feature type="domain" description="Recombinase zinc beta ribbon" evidence="3">
    <location>
        <begin position="110"/>
        <end position="175"/>
    </location>
</feature>
<dbReference type="GO" id="GO:0000150">
    <property type="term" value="F:DNA strand exchange activity"/>
    <property type="evidence" value="ECO:0007669"/>
    <property type="project" value="InterPro"/>
</dbReference>
<dbReference type="Pfam" id="PF07508">
    <property type="entry name" value="Recombinase"/>
    <property type="match status" value="1"/>
</dbReference>
<evidence type="ECO:0000259" key="2">
    <source>
        <dbReference type="Pfam" id="PF07508"/>
    </source>
</evidence>
<organism evidence="4 5">
    <name type="scientific">Candidatus Beckwithbacteria bacterium CG10_big_fil_rev_8_21_14_0_10_34_10</name>
    <dbReference type="NCBI Taxonomy" id="1974495"/>
    <lineage>
        <taxon>Bacteria</taxon>
        <taxon>Candidatus Beckwithiibacteriota</taxon>
    </lineage>
</organism>
<dbReference type="Pfam" id="PF13408">
    <property type="entry name" value="Zn_ribbon_recom"/>
    <property type="match status" value="1"/>
</dbReference>
<dbReference type="Proteomes" id="UP000230093">
    <property type="component" value="Unassembled WGS sequence"/>
</dbReference>
<reference evidence="5" key="1">
    <citation type="submission" date="2017-09" db="EMBL/GenBank/DDBJ databases">
        <title>Depth-based differentiation of microbial function through sediment-hosted aquifers and enrichment of novel symbionts in the deep terrestrial subsurface.</title>
        <authorList>
            <person name="Probst A.J."/>
            <person name="Ladd B."/>
            <person name="Jarett J.K."/>
            <person name="Geller-Mcgrath D.E."/>
            <person name="Sieber C.M.K."/>
            <person name="Emerson J.B."/>
            <person name="Anantharaman K."/>
            <person name="Thomas B.C."/>
            <person name="Malmstrom R."/>
            <person name="Stieglmeier M."/>
            <person name="Klingl A."/>
            <person name="Woyke T."/>
            <person name="Ryan C.M."/>
            <person name="Banfield J.F."/>
        </authorList>
    </citation>
    <scope>NUCLEOTIDE SEQUENCE [LARGE SCALE GENOMIC DNA]</scope>
</reference>
<gene>
    <name evidence="4" type="ORF">COT75_05365</name>
</gene>
<accession>A0A2H0WA00</accession>
<sequence>MRLENKTLAEISEYLTNQNYHRAYGVGKIKHKLFEMNVKRLSEMFKDTFYAGVMQYGQGKHIANLVEVYDYVPLVTVEEFLSVNKLSDITKVFKSKIRGTRLGATKADFLRGKIICGHCNQVMSSGLTSKDTKDGKKWYYNYRCDTKSCTPIKQKSGRAVHQNVRASVVLDFVYAFLEKHSFASKEVYSHYVAEMKKVSKEKKKELDSLLRSLQAQKRNADNRIKDIKNLILEEKESEFRTIFKKDLLVKDKELKEIEGKIVKTKQALKANETAVYKYSEFVELFQQLPDVLRKTKTMQGKDEIVSKIFLNFTLKDKKVASYQLNKPFKDFMDKGFVLYGRGREN</sequence>
<comment type="caution">
    <text evidence="4">The sequence shown here is derived from an EMBL/GenBank/DDBJ whole genome shotgun (WGS) entry which is preliminary data.</text>
</comment>
<dbReference type="PANTHER" id="PTHR30461">
    <property type="entry name" value="DNA-INVERTASE FROM LAMBDOID PROPHAGE"/>
    <property type="match status" value="1"/>
</dbReference>
<feature type="domain" description="Recombinase" evidence="2">
    <location>
        <begin position="2"/>
        <end position="86"/>
    </location>
</feature>
<dbReference type="AlphaFoldDB" id="A0A2H0WA00"/>